<accession>A0A9P7RSS6</accession>
<dbReference type="KEGG" id="more:E1B28_010834"/>
<reference evidence="3" key="1">
    <citation type="journal article" date="2021" name="Genome Biol. Evol.">
        <title>The assembled and annotated genome of the fairy-ring fungus Marasmius oreades.</title>
        <authorList>
            <person name="Hiltunen M."/>
            <person name="Ament-Velasquez S.L."/>
            <person name="Johannesson H."/>
        </authorList>
    </citation>
    <scope>NUCLEOTIDE SEQUENCE</scope>
    <source>
        <strain evidence="3">03SP1</strain>
    </source>
</reference>
<feature type="transmembrane region" description="Helical" evidence="1">
    <location>
        <begin position="128"/>
        <end position="153"/>
    </location>
</feature>
<gene>
    <name evidence="3" type="ORF">E1B28_010834</name>
</gene>
<keyword evidence="1" id="KW-0472">Membrane</keyword>
<organism evidence="3 4">
    <name type="scientific">Marasmius oreades</name>
    <name type="common">fairy-ring Marasmius</name>
    <dbReference type="NCBI Taxonomy" id="181124"/>
    <lineage>
        <taxon>Eukaryota</taxon>
        <taxon>Fungi</taxon>
        <taxon>Dikarya</taxon>
        <taxon>Basidiomycota</taxon>
        <taxon>Agaricomycotina</taxon>
        <taxon>Agaricomycetes</taxon>
        <taxon>Agaricomycetidae</taxon>
        <taxon>Agaricales</taxon>
        <taxon>Marasmiineae</taxon>
        <taxon>Marasmiaceae</taxon>
        <taxon>Marasmius</taxon>
    </lineage>
</organism>
<dbReference type="Proteomes" id="UP001049176">
    <property type="component" value="Chromosome 7"/>
</dbReference>
<feature type="transmembrane region" description="Helical" evidence="1">
    <location>
        <begin position="57"/>
        <end position="79"/>
    </location>
</feature>
<keyword evidence="4" id="KW-1185">Reference proteome</keyword>
<dbReference type="Pfam" id="PF20151">
    <property type="entry name" value="DUF6533"/>
    <property type="match status" value="1"/>
</dbReference>
<dbReference type="InterPro" id="IPR045340">
    <property type="entry name" value="DUF6533"/>
</dbReference>
<evidence type="ECO:0000256" key="1">
    <source>
        <dbReference type="SAM" id="Phobius"/>
    </source>
</evidence>
<feature type="transmembrane region" description="Helical" evidence="1">
    <location>
        <begin position="218"/>
        <end position="238"/>
    </location>
</feature>
<feature type="domain" description="DUF6533" evidence="2">
    <location>
        <begin position="31"/>
        <end position="71"/>
    </location>
</feature>
<dbReference type="AlphaFoldDB" id="A0A9P7RSS6"/>
<name>A0A9P7RSS6_9AGAR</name>
<dbReference type="OrthoDB" id="3350812at2759"/>
<protein>
    <recommendedName>
        <fullName evidence="2">DUF6533 domain-containing protein</fullName>
    </recommendedName>
</protein>
<evidence type="ECO:0000313" key="4">
    <source>
        <dbReference type="Proteomes" id="UP001049176"/>
    </source>
</evidence>
<proteinExistence type="predicted"/>
<dbReference type="GeneID" id="66079909"/>
<dbReference type="RefSeq" id="XP_043005596.1">
    <property type="nucleotide sequence ID" value="XM_043155814.1"/>
</dbReference>
<evidence type="ECO:0000259" key="2">
    <source>
        <dbReference type="Pfam" id="PF20151"/>
    </source>
</evidence>
<comment type="caution">
    <text evidence="3">The sequence shown here is derived from an EMBL/GenBank/DDBJ whole genome shotgun (WGS) entry which is preliminary data.</text>
</comment>
<sequence>MPDVAAAKAAFEKIVVALGHQRIVAHIDVFSTTLLVYEVIVNLPVEIELIWMRRWSFLTGLYILQRYLPFFDTAVMVLHHQFGENLSTRYCTINYNVGGWSFIIGIVLSEIVLTLRVWAVWKRSIPVAIGLVVFFLACWVPCYVLFAQFLSATEFAILPLPNFRGCFIAGGSHILYLCWVLMMVYDTGTLVMILIPGVAAYRRGGRSELVRTVYQDGVIYYAFIFLVSVINVIVILTLPPDLVHLLSSYVRSTYVRTHPD</sequence>
<feature type="transmembrane region" description="Helical" evidence="1">
    <location>
        <begin position="173"/>
        <end position="198"/>
    </location>
</feature>
<keyword evidence="1" id="KW-0812">Transmembrane</keyword>
<dbReference type="EMBL" id="CM032187">
    <property type="protein sequence ID" value="KAG7089126.1"/>
    <property type="molecule type" value="Genomic_DNA"/>
</dbReference>
<feature type="transmembrane region" description="Helical" evidence="1">
    <location>
        <begin position="99"/>
        <end position="121"/>
    </location>
</feature>
<evidence type="ECO:0000313" key="3">
    <source>
        <dbReference type="EMBL" id="KAG7089126.1"/>
    </source>
</evidence>
<keyword evidence="1" id="KW-1133">Transmembrane helix</keyword>